<dbReference type="InterPro" id="IPR000160">
    <property type="entry name" value="GGDEF_dom"/>
</dbReference>
<evidence type="ECO:0000256" key="1">
    <source>
        <dbReference type="ARBA" id="ARBA00001946"/>
    </source>
</evidence>
<proteinExistence type="predicted"/>
<dbReference type="Gene3D" id="3.20.20.450">
    <property type="entry name" value="EAL domain"/>
    <property type="match status" value="1"/>
</dbReference>
<dbReference type="FunFam" id="3.30.70.270:FF:000001">
    <property type="entry name" value="Diguanylate cyclase domain protein"/>
    <property type="match status" value="1"/>
</dbReference>
<dbReference type="EMBL" id="BSOT01000001">
    <property type="protein sequence ID" value="GLR69130.1"/>
    <property type="molecule type" value="Genomic_DNA"/>
</dbReference>
<gene>
    <name evidence="4" type="ORF">GCM10007852_00380</name>
</gene>
<dbReference type="CDD" id="cd01949">
    <property type="entry name" value="GGDEF"/>
    <property type="match status" value="1"/>
</dbReference>
<dbReference type="SMART" id="SM00052">
    <property type="entry name" value="EAL"/>
    <property type="match status" value="1"/>
</dbReference>
<dbReference type="Gene3D" id="3.30.450.40">
    <property type="match status" value="2"/>
</dbReference>
<dbReference type="InterPro" id="IPR043128">
    <property type="entry name" value="Rev_trsase/Diguanyl_cyclase"/>
</dbReference>
<dbReference type="PROSITE" id="PS50887">
    <property type="entry name" value="GGDEF"/>
    <property type="match status" value="1"/>
</dbReference>
<dbReference type="SMART" id="SM00267">
    <property type="entry name" value="GGDEF"/>
    <property type="match status" value="1"/>
</dbReference>
<dbReference type="InterPro" id="IPR029787">
    <property type="entry name" value="Nucleotide_cyclase"/>
</dbReference>
<dbReference type="NCBIfam" id="TIGR00254">
    <property type="entry name" value="GGDEF"/>
    <property type="match status" value="1"/>
</dbReference>
<dbReference type="InterPro" id="IPR001633">
    <property type="entry name" value="EAL_dom"/>
</dbReference>
<dbReference type="SUPFAM" id="SSF55781">
    <property type="entry name" value="GAF domain-like"/>
    <property type="match status" value="2"/>
</dbReference>
<comment type="cofactor">
    <cofactor evidence="1">
        <name>Mg(2+)</name>
        <dbReference type="ChEBI" id="CHEBI:18420"/>
    </cofactor>
</comment>
<evidence type="ECO:0000259" key="2">
    <source>
        <dbReference type="PROSITE" id="PS50883"/>
    </source>
</evidence>
<dbReference type="AlphaFoldDB" id="A0AA37SZN2"/>
<keyword evidence="5" id="KW-1185">Reference proteome</keyword>
<comment type="caution">
    <text evidence="4">The sequence shown here is derived from an EMBL/GenBank/DDBJ whole genome shotgun (WGS) entry which is preliminary data.</text>
</comment>
<dbReference type="PANTHER" id="PTHR44757:SF2">
    <property type="entry name" value="BIOFILM ARCHITECTURE MAINTENANCE PROTEIN MBAA"/>
    <property type="match status" value="1"/>
</dbReference>
<dbReference type="SMART" id="SM00065">
    <property type="entry name" value="GAF"/>
    <property type="match status" value="2"/>
</dbReference>
<feature type="domain" description="GGDEF" evidence="3">
    <location>
        <begin position="474"/>
        <end position="607"/>
    </location>
</feature>
<dbReference type="GO" id="GO:0003824">
    <property type="term" value="F:catalytic activity"/>
    <property type="evidence" value="ECO:0007669"/>
    <property type="project" value="UniProtKB-ARBA"/>
</dbReference>
<dbReference type="InterPro" id="IPR035919">
    <property type="entry name" value="EAL_sf"/>
</dbReference>
<dbReference type="SUPFAM" id="SSF55073">
    <property type="entry name" value="Nucleotide cyclase"/>
    <property type="match status" value="1"/>
</dbReference>
<reference evidence="4" key="1">
    <citation type="journal article" date="2014" name="Int. J. Syst. Evol. Microbiol.">
        <title>Complete genome sequence of Corynebacterium casei LMG S-19264T (=DSM 44701T), isolated from a smear-ripened cheese.</title>
        <authorList>
            <consortium name="US DOE Joint Genome Institute (JGI-PGF)"/>
            <person name="Walter F."/>
            <person name="Albersmeier A."/>
            <person name="Kalinowski J."/>
            <person name="Ruckert C."/>
        </authorList>
    </citation>
    <scope>NUCLEOTIDE SEQUENCE</scope>
    <source>
        <strain evidence="4">NBRC 110023</strain>
    </source>
</reference>
<dbReference type="SUPFAM" id="SSF141868">
    <property type="entry name" value="EAL domain-like"/>
    <property type="match status" value="1"/>
</dbReference>
<dbReference type="InterPro" id="IPR052155">
    <property type="entry name" value="Biofilm_reg_signaling"/>
</dbReference>
<dbReference type="Pfam" id="PF00990">
    <property type="entry name" value="GGDEF"/>
    <property type="match status" value="1"/>
</dbReference>
<dbReference type="PANTHER" id="PTHR44757">
    <property type="entry name" value="DIGUANYLATE CYCLASE DGCP"/>
    <property type="match status" value="1"/>
</dbReference>
<dbReference type="InterPro" id="IPR029016">
    <property type="entry name" value="GAF-like_dom_sf"/>
</dbReference>
<dbReference type="InterPro" id="IPR003018">
    <property type="entry name" value="GAF"/>
</dbReference>
<evidence type="ECO:0000259" key="3">
    <source>
        <dbReference type="PROSITE" id="PS50887"/>
    </source>
</evidence>
<sequence length="864" mass="98256">MADSEIIGELSELELRAMVPQLQQLTERYKRAENIQKALFNISELSSSVVNLDSLYAEIHNVVHSFMAADNFYVAFHEKVDDRIQFAYFVDELDEEVLSSISYEKIKNGVTAHILSSGVPIVLTQENYQTISQNKGFEILGTPPVDLIGVPLTRDDEVMGAMVVQSYHESVRYNQDDLEILIFISRHIVTTVDRVKRREYTEQIIDSRTRELQIINEKLTAEVSERKRVESLQKALFEISETSASSDGDIVIFYEKIHEILKRLLRAPNCYIAELDDSKQVLSFPYFVGSNNDTNTQRQLKNGLTEYVIRLKQAVLLNPATILALKGTGEVEGSTADVMIKTGNSWLGAPLFINDEVRGVIAVQTYGAVENYTENDLEILRFVSQHIAVAMERRKASEDLLSYNHQLSQMVTERTAELNQSNQFLKKQIEQRKEVELKLIHEAHHDSLTGLPNRVMFNARLELAIASKARHHDYNYALLFIDLDRFKIINDTLGHHAGDEFLIEVAKRITECKRSHDLLARLGGDEFVVLLDSYLSNKDVEQIAQRIVDSVSAPFYIDGKEMYSGASIGIADINTSYDNADQVLRDADAAMYQAKNLGRNRFVFFDISMRNQLIEEVGLENKFRKAFSLQRFSYYLQAVVSAADDDVLYYEYTIAWLPDEHTTIRSTAFWELASKTGLTHSINKHLIEMAFVQLKAWKKNKAWAEHKLGLTLSVEHLLHKTSYEALLQQLEWSEIDSSLLVIELSEHAITKFPKYLPSVLTKLHSLGVTLVLDNFGNESGSLTHLFKYDFDFIKLNAALVNTFSMSYKYHKLVESIILVANNMGIQVIADGVADEATQQELMVVGCHYLQGELLACIEQAERTI</sequence>
<protein>
    <submittedName>
        <fullName evidence="4">Bifunctional diguanylate cyclase/phosphodiesterase</fullName>
    </submittedName>
</protein>
<dbReference type="Pfam" id="PF13185">
    <property type="entry name" value="GAF_2"/>
    <property type="match status" value="2"/>
</dbReference>
<evidence type="ECO:0000313" key="5">
    <source>
        <dbReference type="Proteomes" id="UP001156601"/>
    </source>
</evidence>
<dbReference type="Proteomes" id="UP001156601">
    <property type="component" value="Unassembled WGS sequence"/>
</dbReference>
<accession>A0AA37SZN2</accession>
<organism evidence="4 5">
    <name type="scientific">Agaribacter marinus</name>
    <dbReference type="NCBI Taxonomy" id="1431249"/>
    <lineage>
        <taxon>Bacteria</taxon>
        <taxon>Pseudomonadati</taxon>
        <taxon>Pseudomonadota</taxon>
        <taxon>Gammaproteobacteria</taxon>
        <taxon>Alteromonadales</taxon>
        <taxon>Alteromonadaceae</taxon>
        <taxon>Agaribacter</taxon>
    </lineage>
</organism>
<dbReference type="PROSITE" id="PS50883">
    <property type="entry name" value="EAL"/>
    <property type="match status" value="1"/>
</dbReference>
<feature type="domain" description="EAL" evidence="2">
    <location>
        <begin position="616"/>
        <end position="864"/>
    </location>
</feature>
<evidence type="ECO:0000313" key="4">
    <source>
        <dbReference type="EMBL" id="GLR69130.1"/>
    </source>
</evidence>
<name>A0AA37SZN2_9ALTE</name>
<dbReference type="CDD" id="cd01948">
    <property type="entry name" value="EAL"/>
    <property type="match status" value="1"/>
</dbReference>
<dbReference type="RefSeq" id="WP_284215456.1">
    <property type="nucleotide sequence ID" value="NZ_BSOT01000001.1"/>
</dbReference>
<dbReference type="Gene3D" id="3.30.70.270">
    <property type="match status" value="1"/>
</dbReference>
<reference evidence="4" key="2">
    <citation type="submission" date="2023-01" db="EMBL/GenBank/DDBJ databases">
        <title>Draft genome sequence of Agaribacter marinus strain NBRC 110023.</title>
        <authorList>
            <person name="Sun Q."/>
            <person name="Mori K."/>
        </authorList>
    </citation>
    <scope>NUCLEOTIDE SEQUENCE</scope>
    <source>
        <strain evidence="4">NBRC 110023</strain>
    </source>
</reference>
<dbReference type="Pfam" id="PF00563">
    <property type="entry name" value="EAL"/>
    <property type="match status" value="1"/>
</dbReference>